<dbReference type="GO" id="GO:0046872">
    <property type="term" value="F:metal ion binding"/>
    <property type="evidence" value="ECO:0007669"/>
    <property type="project" value="UniProtKB-KW"/>
</dbReference>
<dbReference type="HAMAP" id="MF_00900">
    <property type="entry name" value="GTPase_HflX"/>
    <property type="match status" value="1"/>
</dbReference>
<dbReference type="InterPro" id="IPR006073">
    <property type="entry name" value="GTP-bd"/>
</dbReference>
<reference evidence="10 11" key="1">
    <citation type="submission" date="2018-08" db="EMBL/GenBank/DDBJ databases">
        <title>A genome reference for cultivated species of the human gut microbiota.</title>
        <authorList>
            <person name="Zou Y."/>
            <person name="Xue W."/>
            <person name="Luo G."/>
        </authorList>
    </citation>
    <scope>NUCLEOTIDE SEQUENCE [LARGE SCALE GENOMIC DNA]</scope>
    <source>
        <strain evidence="10 11">AF15-20</strain>
    </source>
</reference>
<dbReference type="GO" id="GO:0005737">
    <property type="term" value="C:cytoplasm"/>
    <property type="evidence" value="ECO:0007669"/>
    <property type="project" value="UniProtKB-SubCell"/>
</dbReference>
<dbReference type="FunFam" id="3.40.50.11060:FF:000001">
    <property type="entry name" value="GTPase HflX"/>
    <property type="match status" value="1"/>
</dbReference>
<feature type="binding site" evidence="7">
    <location>
        <begin position="198"/>
        <end position="205"/>
    </location>
    <ligand>
        <name>GTP</name>
        <dbReference type="ChEBI" id="CHEBI:37565"/>
    </ligand>
</feature>
<dbReference type="PIRSF" id="PIRSF006809">
    <property type="entry name" value="GTP-binding_hflX_prd"/>
    <property type="match status" value="1"/>
</dbReference>
<feature type="binding site" evidence="7">
    <location>
        <begin position="225"/>
        <end position="229"/>
    </location>
    <ligand>
        <name>GTP</name>
        <dbReference type="ChEBI" id="CHEBI:37565"/>
    </ligand>
</feature>
<dbReference type="Gene3D" id="3.40.50.11060">
    <property type="entry name" value="GTPase HflX, N-terminal domain"/>
    <property type="match status" value="1"/>
</dbReference>
<dbReference type="InterPro" id="IPR032305">
    <property type="entry name" value="GTP-bd_M"/>
</dbReference>
<dbReference type="SUPFAM" id="SSF52540">
    <property type="entry name" value="P-loop containing nucleoside triphosphate hydrolases"/>
    <property type="match status" value="1"/>
</dbReference>
<evidence type="ECO:0000313" key="10">
    <source>
        <dbReference type="EMBL" id="RGU92603.1"/>
    </source>
</evidence>
<proteinExistence type="inferred from homology"/>
<feature type="binding site" evidence="7">
    <location>
        <begin position="313"/>
        <end position="316"/>
    </location>
    <ligand>
        <name>GTP</name>
        <dbReference type="ChEBI" id="CHEBI:37565"/>
    </ligand>
</feature>
<evidence type="ECO:0000256" key="7">
    <source>
        <dbReference type="PIRSR" id="PIRSR006809-1"/>
    </source>
</evidence>
<evidence type="ECO:0000259" key="9">
    <source>
        <dbReference type="PROSITE" id="PS51705"/>
    </source>
</evidence>
<dbReference type="Proteomes" id="UP000265489">
    <property type="component" value="Unassembled WGS sequence"/>
</dbReference>
<keyword evidence="5 6" id="KW-0342">GTP-binding</keyword>
<feature type="domain" description="Hflx-type G" evidence="9">
    <location>
        <begin position="192"/>
        <end position="355"/>
    </location>
</feature>
<comment type="function">
    <text evidence="6">GTPase that associates with the 50S ribosomal subunit and may have a role during protein synthesis or ribosome biogenesis.</text>
</comment>
<dbReference type="InterPro" id="IPR042108">
    <property type="entry name" value="GTPase_HflX_N_sf"/>
</dbReference>
<evidence type="ECO:0000256" key="2">
    <source>
        <dbReference type="ARBA" id="ARBA00022723"/>
    </source>
</evidence>
<dbReference type="Pfam" id="PF01926">
    <property type="entry name" value="MMR_HSR1"/>
    <property type="match status" value="1"/>
</dbReference>
<keyword evidence="2 8" id="KW-0479">Metal-binding</keyword>
<dbReference type="InterPro" id="IPR025121">
    <property type="entry name" value="GTPase_HflX_N"/>
</dbReference>
<accession>A0A395WD62</accession>
<sequence>MEKAILIGVQTYTSHSFEERMEEMKELALACDIEICMSVSQNLEHPHKKYYMNPGKIEEIKRILEDQACSMVLVLEAISPSVQRNLSDFFDCEVMDKSALILEIFASRAKTKESMLQVECARLKYLLPRLQGSYKHMDRQRGGSRNKGTGEKKIELDARRIESKIHFVEKELDKIHTQRSVQRNQRKKGMVKSVALTGYTNAGKSSIMNGFVNEDKSVFEKDMLFATLTTSTRQIETENHNVFTLSDTVGFICDLPHSLVQAFHSTLEEAVVSDLILKVVDISDEHKDSKLQVCEETLKEIGCEKVPYLYVFNKCDKTNIEYPKRVENRIYICAKEKSSIAFLKQEIEKELFHMETLHVLIPYEKVSVLDYIHTNGKVHKQEYKEDGIEVDFSIQQDLIHRVDRLLRI</sequence>
<comment type="similarity">
    <text evidence="6">Belongs to the TRAFAC class OBG-HflX-like GTPase superfamily. HflX GTPase family.</text>
</comment>
<dbReference type="Gene3D" id="3.40.50.300">
    <property type="entry name" value="P-loop containing nucleotide triphosphate hydrolases"/>
    <property type="match status" value="1"/>
</dbReference>
<dbReference type="PROSITE" id="PS51705">
    <property type="entry name" value="G_HFLX"/>
    <property type="match status" value="1"/>
</dbReference>
<feature type="binding site" evidence="7">
    <location>
        <begin position="247"/>
        <end position="250"/>
    </location>
    <ligand>
        <name>GTP</name>
        <dbReference type="ChEBI" id="CHEBI:37565"/>
    </ligand>
</feature>
<dbReference type="Pfam" id="PF16360">
    <property type="entry name" value="GTP-bdg_M"/>
    <property type="match status" value="1"/>
</dbReference>
<keyword evidence="3 6" id="KW-0547">Nucleotide-binding</keyword>
<evidence type="ECO:0000256" key="5">
    <source>
        <dbReference type="ARBA" id="ARBA00023134"/>
    </source>
</evidence>
<dbReference type="PANTHER" id="PTHR10229">
    <property type="entry name" value="GTP-BINDING PROTEIN HFLX"/>
    <property type="match status" value="1"/>
</dbReference>
<dbReference type="CDD" id="cd01878">
    <property type="entry name" value="HflX"/>
    <property type="match status" value="1"/>
</dbReference>
<comment type="subunit">
    <text evidence="6">Monomer. Associates with the 50S ribosomal subunit.</text>
</comment>
<protein>
    <recommendedName>
        <fullName evidence="6">GTPase HflX</fullName>
    </recommendedName>
    <alternativeName>
        <fullName evidence="6">GTP-binding protein HflX</fullName>
    </alternativeName>
</protein>
<dbReference type="NCBIfam" id="TIGR03156">
    <property type="entry name" value="GTP_HflX"/>
    <property type="match status" value="1"/>
</dbReference>
<gene>
    <name evidence="6 10" type="primary">hflX</name>
    <name evidence="10" type="ORF">DWW32_04085</name>
</gene>
<name>A0A395WD62_9FIRM</name>
<dbReference type="EMBL" id="QRYQ01000005">
    <property type="protein sequence ID" value="RGU92603.1"/>
    <property type="molecule type" value="Genomic_DNA"/>
</dbReference>
<dbReference type="InterPro" id="IPR016496">
    <property type="entry name" value="GTPase_HflX"/>
</dbReference>
<feature type="binding site" evidence="8">
    <location>
        <position position="205"/>
    </location>
    <ligand>
        <name>Mg(2+)</name>
        <dbReference type="ChEBI" id="CHEBI:18420"/>
    </ligand>
</feature>
<dbReference type="InterPro" id="IPR027417">
    <property type="entry name" value="P-loop_NTPase"/>
</dbReference>
<evidence type="ECO:0000256" key="6">
    <source>
        <dbReference type="HAMAP-Rule" id="MF_00900"/>
    </source>
</evidence>
<dbReference type="RefSeq" id="WP_118324866.1">
    <property type="nucleotide sequence ID" value="NZ_CATXNH010000070.1"/>
</dbReference>
<dbReference type="Gene3D" id="6.10.250.2860">
    <property type="match status" value="1"/>
</dbReference>
<dbReference type="AlphaFoldDB" id="A0A395WD62"/>
<dbReference type="GO" id="GO:0005525">
    <property type="term" value="F:GTP binding"/>
    <property type="evidence" value="ECO:0007669"/>
    <property type="project" value="UniProtKB-UniRule"/>
</dbReference>
<evidence type="ECO:0000256" key="1">
    <source>
        <dbReference type="ARBA" id="ARBA00022490"/>
    </source>
</evidence>
<dbReference type="GO" id="GO:0043022">
    <property type="term" value="F:ribosome binding"/>
    <property type="evidence" value="ECO:0007669"/>
    <property type="project" value="TreeGrafter"/>
</dbReference>
<evidence type="ECO:0000313" key="11">
    <source>
        <dbReference type="Proteomes" id="UP000265489"/>
    </source>
</evidence>
<dbReference type="GO" id="GO:0003924">
    <property type="term" value="F:GTPase activity"/>
    <property type="evidence" value="ECO:0007669"/>
    <property type="project" value="UniProtKB-UniRule"/>
</dbReference>
<dbReference type="GeneID" id="66579532"/>
<dbReference type="InterPro" id="IPR030394">
    <property type="entry name" value="G_HFLX_dom"/>
</dbReference>
<keyword evidence="1 6" id="KW-0963">Cytoplasm</keyword>
<comment type="caution">
    <text evidence="10">The sequence shown here is derived from an EMBL/GenBank/DDBJ whole genome shotgun (WGS) entry which is preliminary data.</text>
</comment>
<keyword evidence="4 8" id="KW-0460">Magnesium</keyword>
<evidence type="ECO:0000256" key="8">
    <source>
        <dbReference type="PIRSR" id="PIRSR006809-2"/>
    </source>
</evidence>
<dbReference type="Pfam" id="PF13167">
    <property type="entry name" value="GTP-bdg_N"/>
    <property type="match status" value="1"/>
</dbReference>
<comment type="subcellular location">
    <subcellularLocation>
        <location evidence="6">Cytoplasm</location>
    </subcellularLocation>
    <text evidence="6">May associate with membranes.</text>
</comment>
<organism evidence="10 11">
    <name type="scientific">Holdemanella biformis</name>
    <dbReference type="NCBI Taxonomy" id="1735"/>
    <lineage>
        <taxon>Bacteria</taxon>
        <taxon>Bacillati</taxon>
        <taxon>Bacillota</taxon>
        <taxon>Erysipelotrichia</taxon>
        <taxon>Erysipelotrichales</taxon>
        <taxon>Erysipelotrichaceae</taxon>
        <taxon>Holdemanella</taxon>
    </lineage>
</organism>
<evidence type="ECO:0000256" key="3">
    <source>
        <dbReference type="ARBA" id="ARBA00022741"/>
    </source>
</evidence>
<comment type="cofactor">
    <cofactor evidence="8">
        <name>Mg(2+)</name>
        <dbReference type="ChEBI" id="CHEBI:18420"/>
    </cofactor>
</comment>
<dbReference type="PANTHER" id="PTHR10229:SF4">
    <property type="entry name" value="GTPASE HFLX"/>
    <property type="match status" value="1"/>
</dbReference>
<feature type="binding site" evidence="8">
    <location>
        <position position="227"/>
    </location>
    <ligand>
        <name>Mg(2+)</name>
        <dbReference type="ChEBI" id="CHEBI:18420"/>
    </ligand>
</feature>
<evidence type="ECO:0000256" key="4">
    <source>
        <dbReference type="ARBA" id="ARBA00022842"/>
    </source>
</evidence>